<sequence length="418" mass="47120">GFFKEIVGSTKQYACKYTVSESINDSTNFLTVALFTTDEYYLLLDNPEKNINTKFDLKTIFSGINLAVERINDIAVGTFFLGFYNFRDILEFIINELDPTITINSNTYTIFDNNNYDNILISSLDDYRKSTTASLEEVTEINLKRILDFLSFNSGLNFYYYLDSSNNLVFDKISNLTQGAYVLDLTNYNGSNWASQKQDITTFEEKFSLISYLNISSFSYFRNIDCVFSKNAKNESINQYNFIVDIDQYDVSVIPTAEKKGGDVIVNCDLIQVNLQTEQWNNSGGSEPLDTFSSNGTGTTLTGTNTSGGYQFAERDIFAASKGQQIVLDWNILNVGSGRLIEIWESGGSQVASFDLNDGEGAFVIPVNGNYYFRISLSVNPSEFDISNFSITIDNLIVRSSVVELKYTNNYELSPNYI</sequence>
<accession>X0SW09</accession>
<proteinExistence type="predicted"/>
<organism evidence="1">
    <name type="scientific">marine sediment metagenome</name>
    <dbReference type="NCBI Taxonomy" id="412755"/>
    <lineage>
        <taxon>unclassified sequences</taxon>
        <taxon>metagenomes</taxon>
        <taxon>ecological metagenomes</taxon>
    </lineage>
</organism>
<evidence type="ECO:0000313" key="1">
    <source>
        <dbReference type="EMBL" id="GAF67965.1"/>
    </source>
</evidence>
<dbReference type="EMBL" id="BARS01006348">
    <property type="protein sequence ID" value="GAF67965.1"/>
    <property type="molecule type" value="Genomic_DNA"/>
</dbReference>
<protein>
    <submittedName>
        <fullName evidence="1">Uncharacterized protein</fullName>
    </submittedName>
</protein>
<feature type="non-terminal residue" evidence="1">
    <location>
        <position position="418"/>
    </location>
</feature>
<gene>
    <name evidence="1" type="ORF">S01H1_12371</name>
</gene>
<comment type="caution">
    <text evidence="1">The sequence shown here is derived from an EMBL/GenBank/DDBJ whole genome shotgun (WGS) entry which is preliminary data.</text>
</comment>
<feature type="non-terminal residue" evidence="1">
    <location>
        <position position="1"/>
    </location>
</feature>
<reference evidence="1" key="1">
    <citation type="journal article" date="2014" name="Front. Microbiol.">
        <title>High frequency of phylogenetically diverse reductive dehalogenase-homologous genes in deep subseafloor sedimentary metagenomes.</title>
        <authorList>
            <person name="Kawai M."/>
            <person name="Futagami T."/>
            <person name="Toyoda A."/>
            <person name="Takaki Y."/>
            <person name="Nishi S."/>
            <person name="Hori S."/>
            <person name="Arai W."/>
            <person name="Tsubouchi T."/>
            <person name="Morono Y."/>
            <person name="Uchiyama I."/>
            <person name="Ito T."/>
            <person name="Fujiyama A."/>
            <person name="Inagaki F."/>
            <person name="Takami H."/>
        </authorList>
    </citation>
    <scope>NUCLEOTIDE SEQUENCE</scope>
    <source>
        <strain evidence="1">Expedition CK06-06</strain>
    </source>
</reference>
<dbReference type="AlphaFoldDB" id="X0SW09"/>
<name>X0SW09_9ZZZZ</name>